<dbReference type="PROSITE" id="PS50110">
    <property type="entry name" value="RESPONSE_REGULATORY"/>
    <property type="match status" value="1"/>
</dbReference>
<dbReference type="FunFam" id="2.60.40.10:FF:000791">
    <property type="entry name" value="Two-component system sensor histidine kinase/response regulator"/>
    <property type="match status" value="1"/>
</dbReference>
<evidence type="ECO:0000256" key="3">
    <source>
        <dbReference type="ARBA" id="ARBA00022553"/>
    </source>
</evidence>
<dbReference type="InterPro" id="IPR015943">
    <property type="entry name" value="WD40/YVTN_repeat-like_dom_sf"/>
</dbReference>
<dbReference type="PRINTS" id="PR00344">
    <property type="entry name" value="BCTRLSENSOR"/>
</dbReference>
<dbReference type="InterPro" id="IPR001789">
    <property type="entry name" value="Sig_transdc_resp-reg_receiver"/>
</dbReference>
<dbReference type="EMBL" id="CP071793">
    <property type="protein sequence ID" value="QTD48184.1"/>
    <property type="molecule type" value="Genomic_DNA"/>
</dbReference>
<dbReference type="PANTHER" id="PTHR43547:SF2">
    <property type="entry name" value="HYBRID SIGNAL TRANSDUCTION HISTIDINE KINASE C"/>
    <property type="match status" value="1"/>
</dbReference>
<dbReference type="Gene3D" id="2.60.40.10">
    <property type="entry name" value="Immunoglobulins"/>
    <property type="match status" value="1"/>
</dbReference>
<dbReference type="Pfam" id="PF00072">
    <property type="entry name" value="Response_reg"/>
    <property type="match status" value="1"/>
</dbReference>
<dbReference type="InterPro" id="IPR011110">
    <property type="entry name" value="Reg_prop"/>
</dbReference>
<feature type="domain" description="Histidine kinase" evidence="5">
    <location>
        <begin position="832"/>
        <end position="1051"/>
    </location>
</feature>
<gene>
    <name evidence="7" type="ORF">J3U87_21575</name>
</gene>
<protein>
    <recommendedName>
        <fullName evidence="2">histidine kinase</fullName>
        <ecNumber evidence="2">2.7.13.3</ecNumber>
    </recommendedName>
</protein>
<dbReference type="InterPro" id="IPR011047">
    <property type="entry name" value="Quinoprotein_ADH-like_sf"/>
</dbReference>
<dbReference type="Pfam" id="PF07495">
    <property type="entry name" value="Y_Y_Y"/>
    <property type="match status" value="1"/>
</dbReference>
<dbReference type="InterPro" id="IPR029016">
    <property type="entry name" value="GAF-like_dom_sf"/>
</dbReference>
<dbReference type="CDD" id="cd00082">
    <property type="entry name" value="HisKA"/>
    <property type="match status" value="2"/>
</dbReference>
<dbReference type="SUPFAM" id="SSF55781">
    <property type="entry name" value="GAF domain-like"/>
    <property type="match status" value="1"/>
</dbReference>
<dbReference type="Gene3D" id="3.30.450.40">
    <property type="match status" value="1"/>
</dbReference>
<evidence type="ECO:0000313" key="8">
    <source>
        <dbReference type="Proteomes" id="UP000663929"/>
    </source>
</evidence>
<dbReference type="FunFam" id="3.30.565.10:FF:000010">
    <property type="entry name" value="Sensor histidine kinase RcsC"/>
    <property type="match status" value="1"/>
</dbReference>
<dbReference type="KEGG" id="scor:J3U87_21575"/>
<dbReference type="InterPro" id="IPR036097">
    <property type="entry name" value="HisK_dim/P_sf"/>
</dbReference>
<dbReference type="InterPro" id="IPR005467">
    <property type="entry name" value="His_kinase_dom"/>
</dbReference>
<dbReference type="CDD" id="cd16922">
    <property type="entry name" value="HATPase_EvgS-ArcB-TorS-like"/>
    <property type="match status" value="1"/>
</dbReference>
<evidence type="ECO:0000313" key="7">
    <source>
        <dbReference type="EMBL" id="QTD48184.1"/>
    </source>
</evidence>
<comment type="catalytic activity">
    <reaction evidence="1">
        <text>ATP + protein L-histidine = ADP + protein N-phospho-L-histidine.</text>
        <dbReference type="EC" id="2.7.13.3"/>
    </reaction>
</comment>
<evidence type="ECO:0000259" key="5">
    <source>
        <dbReference type="PROSITE" id="PS50109"/>
    </source>
</evidence>
<dbReference type="Pfam" id="PF00512">
    <property type="entry name" value="HisKA"/>
    <property type="match status" value="2"/>
</dbReference>
<dbReference type="InterPro" id="IPR003594">
    <property type="entry name" value="HATPase_dom"/>
</dbReference>
<dbReference type="SUPFAM" id="SSF63829">
    <property type="entry name" value="Calcium-dependent phosphotriesterase"/>
    <property type="match status" value="1"/>
</dbReference>
<dbReference type="InterPro" id="IPR004358">
    <property type="entry name" value="Sig_transdc_His_kin-like_C"/>
</dbReference>
<dbReference type="GO" id="GO:0000155">
    <property type="term" value="F:phosphorelay sensor kinase activity"/>
    <property type="evidence" value="ECO:0007669"/>
    <property type="project" value="InterPro"/>
</dbReference>
<keyword evidence="3 4" id="KW-0597">Phosphoprotein</keyword>
<dbReference type="Pfam" id="PF02518">
    <property type="entry name" value="HATPase_c"/>
    <property type="match status" value="2"/>
</dbReference>
<feature type="modified residue" description="4-aspartylphosphate" evidence="4">
    <location>
        <position position="1154"/>
    </location>
</feature>
<evidence type="ECO:0000256" key="4">
    <source>
        <dbReference type="PROSITE-ProRule" id="PRU00169"/>
    </source>
</evidence>
<proteinExistence type="predicted"/>
<feature type="domain" description="Histidine kinase" evidence="5">
    <location>
        <begin position="1449"/>
        <end position="1697"/>
    </location>
</feature>
<dbReference type="SMART" id="SM00387">
    <property type="entry name" value="HATPase_c"/>
    <property type="match status" value="2"/>
</dbReference>
<dbReference type="SUPFAM" id="SSF50998">
    <property type="entry name" value="Quinoprotein alcohol dehydrogenase-like"/>
    <property type="match status" value="1"/>
</dbReference>
<dbReference type="InterPro" id="IPR036890">
    <property type="entry name" value="HATPase_C_sf"/>
</dbReference>
<dbReference type="PROSITE" id="PS50109">
    <property type="entry name" value="HIS_KIN"/>
    <property type="match status" value="2"/>
</dbReference>
<evidence type="ECO:0000256" key="2">
    <source>
        <dbReference type="ARBA" id="ARBA00012438"/>
    </source>
</evidence>
<dbReference type="PANTHER" id="PTHR43547">
    <property type="entry name" value="TWO-COMPONENT HISTIDINE KINASE"/>
    <property type="match status" value="1"/>
</dbReference>
<dbReference type="InterPro" id="IPR003661">
    <property type="entry name" value="HisK_dim/P_dom"/>
</dbReference>
<dbReference type="Pfam" id="PF07494">
    <property type="entry name" value="Reg_prop"/>
    <property type="match status" value="8"/>
</dbReference>
<dbReference type="Gene3D" id="3.30.565.10">
    <property type="entry name" value="Histidine kinase-like ATPase, C-terminal domain"/>
    <property type="match status" value="2"/>
</dbReference>
<dbReference type="SUPFAM" id="SSF55874">
    <property type="entry name" value="ATPase domain of HSP90 chaperone/DNA topoisomerase II/histidine kinase"/>
    <property type="match status" value="2"/>
</dbReference>
<dbReference type="Gene3D" id="3.40.50.2300">
    <property type="match status" value="1"/>
</dbReference>
<dbReference type="Proteomes" id="UP000663929">
    <property type="component" value="Chromosome"/>
</dbReference>
<dbReference type="SMART" id="SM00388">
    <property type="entry name" value="HisKA"/>
    <property type="match status" value="2"/>
</dbReference>
<dbReference type="InterPro" id="IPR011006">
    <property type="entry name" value="CheY-like_superfamily"/>
</dbReference>
<dbReference type="RefSeq" id="WP_237377842.1">
    <property type="nucleotide sequence ID" value="NZ_CP071793.1"/>
</dbReference>
<dbReference type="Gene3D" id="2.130.10.10">
    <property type="entry name" value="YVTN repeat-like/Quinoprotein amine dehydrogenase"/>
    <property type="match status" value="3"/>
</dbReference>
<keyword evidence="8" id="KW-1185">Reference proteome</keyword>
<dbReference type="SUPFAM" id="SSF47384">
    <property type="entry name" value="Homodimeric domain of signal transducing histidine kinase"/>
    <property type="match status" value="2"/>
</dbReference>
<sequence length="1703" mass="191515">MAHGLAQGSVYEIMQDRHGFLWFSTTEGLSRYDGYRFKTYRHDQTVATSISSNTIYALFEDGDGILWLGTSNGGLCRFDPGLETAKTYRNQPDVEDSLSFDTVADVHEDSQGRLWIATFGGGLNLFDRERERFTAFRHKEDDPTSISSNQAYVIFEDRRGRLWVGTKNGLNLMDPVSGTFQSFHATGEPTDLSNGNIKDLMAAPGDRLWVGTYGGGLNLFDPATGKVVEVYRHERDDPNSLSHDHIWTLQPTDEGHLWVGTGKGGVSLFDPEMGRFRSYRHDPKDSASLSHDNVMEIYEDRTGTLWFGTFGGGVNKLTRASRQFSTYRHREDSANSLSSDNVTAIWEDPLGDLWIGTRGGLNRYVEREDRYERFSHQAGDRSSLSSNDVTCLLISRDGVVWVGTKDAGLNRFNRREKNFTRYQPDPDGHDHLSHAYVRSLYEDRLGNLWVGTWGGGLNRFDRETGRCTHYKHEQSDEGAISFGEVSVMFEDRKGRLWVGTQNGLNLLDRRTGRFTRILRNINNPNTISHNFVTSILEDRTGQLWIGTQEGLNRMTYFSEDSPARTKFRSFGFRDGLETESITGLLEDDRGMIWISTLKGLARFDPIGETFKMWDSRDGTQLNGYRHGANHKNKEGYLFFGGFQGITTFHPGDLQGDPFPPQIALTSLSILNEPVLARGLDPDSPLDKPLREAGRLKLSHRDYVFSVEFAALHFADPSSNRYKYMLEGLDHDWVEVGADKRFATYTKLAAGNYTFRVRASNKDGVWSSNERVLNLRVMPAPWQTWWAYSLYALLLVAVVYSYVRAQRKKLVYERSIVNRLKHVDKLKNQFLANTSHELRTPLNGIIGLAESLIDGATGHLPQPTVHNLGMIVSSGKRLSNLVNDILDFSKLSTNRLQLRRSPVNLRVVSESVLALTHPLVGKKPVALLNEISEEVPLVFVDEDRVQQILYNLVGNAVKFTSKGQVVLEAEKVDDNFLRITISDTGIGIAPSKHERIFESFAQADGSTAREHGGTGLGLAVTRQLVELHGGKIWVESELGEGATFSFTLPLAEADAKPRSRRDDPVSHTNVADLADVMALSSSEAPVETGEEPVAMPPSLSGNRFKVLIVDDEAVNRQVLVNHLSLHHYEVSQAADGPEALEILQGNQDIDLVLLDIMMPRMSGYEVCRKIRADHPVQDLPILFLTAKNQVDDLVSGFNCGANDYITKPISKNELLSRVRTHLQLLDINRHLERKVSERTTQLHEKNMVLATQNEELQTIDQIVKAINREHVLDQVLEVMLEQGLILFPQAEKGVILLWNQQLGVFEFVAANGHDLAKLRSKTFVYDELVQIYSEGTEELESGIYVVRHFNMIHDEKEFGDQLLPKSILSMALFLDSRLEGILVLENHSDPEAFEQSDSAKLARFREHAITAVAKAASLKRLRDKHEALQRAQKQMVMQEKMASLGTLTAGIAHEIKNPLNFINNFAGLTLDLSKDLREQVSSLRGKLLEGENYEYVENCLEDLEQNAGVIDKHGKRADSIVGSMMELARGSTGRRYPININGLIEEYATLAYHSMRAKDNSIVVEFQHDFDETIEKIKVVPQSLSRVIINLVNNAIDAMEEKKHANSDTFTPLIRIQTRNLENELEIRFRDNGCGIESNNLEHIFNPFFTTKDSGSGNVGLGLAISYDIVVQEHDGGLRVESRQDHFTEVIITLPKEQQPVPAG</sequence>
<dbReference type="SUPFAM" id="SSF52172">
    <property type="entry name" value="CheY-like"/>
    <property type="match status" value="1"/>
</dbReference>
<reference evidence="7" key="1">
    <citation type="submission" date="2021-03" db="EMBL/GenBank/DDBJ databases">
        <title>Acanthopleuribacteraceae sp. M133.</title>
        <authorList>
            <person name="Wang G."/>
        </authorList>
    </citation>
    <scope>NUCLEOTIDE SEQUENCE</scope>
    <source>
        <strain evidence="7">M133</strain>
    </source>
</reference>
<dbReference type="Gene3D" id="1.10.287.130">
    <property type="match status" value="2"/>
</dbReference>
<dbReference type="EC" id="2.7.13.3" evidence="2"/>
<dbReference type="InterPro" id="IPR011123">
    <property type="entry name" value="Y_Y_Y"/>
</dbReference>
<evidence type="ECO:0000256" key="1">
    <source>
        <dbReference type="ARBA" id="ARBA00000085"/>
    </source>
</evidence>
<dbReference type="SMART" id="SM00448">
    <property type="entry name" value="REC"/>
    <property type="match status" value="1"/>
</dbReference>
<organism evidence="7 8">
    <name type="scientific">Sulfidibacter corallicola</name>
    <dbReference type="NCBI Taxonomy" id="2818388"/>
    <lineage>
        <taxon>Bacteria</taxon>
        <taxon>Pseudomonadati</taxon>
        <taxon>Acidobacteriota</taxon>
        <taxon>Holophagae</taxon>
        <taxon>Acanthopleuribacterales</taxon>
        <taxon>Acanthopleuribacteraceae</taxon>
        <taxon>Sulfidibacter</taxon>
    </lineage>
</organism>
<dbReference type="CDD" id="cd17574">
    <property type="entry name" value="REC_OmpR"/>
    <property type="match status" value="1"/>
</dbReference>
<name>A0A8A4TG48_SULCO</name>
<feature type="domain" description="Response regulatory" evidence="6">
    <location>
        <begin position="1104"/>
        <end position="1221"/>
    </location>
</feature>
<evidence type="ECO:0000259" key="6">
    <source>
        <dbReference type="PROSITE" id="PS50110"/>
    </source>
</evidence>
<dbReference type="InterPro" id="IPR013783">
    <property type="entry name" value="Ig-like_fold"/>
</dbReference>
<accession>A0A8A4TG48</accession>